<dbReference type="InterPro" id="IPR029055">
    <property type="entry name" value="Ntn_hydrolases_N"/>
</dbReference>
<dbReference type="EMBL" id="CP051775">
    <property type="protein sequence ID" value="QJE71756.1"/>
    <property type="molecule type" value="Genomic_DNA"/>
</dbReference>
<gene>
    <name evidence="1" type="ORF">HHL28_00280</name>
</gene>
<name>A0A858R3T0_9PROT</name>
<proteinExistence type="predicted"/>
<organism evidence="1 2">
    <name type="scientific">Aerophototrophica crusticola</name>
    <dbReference type="NCBI Taxonomy" id="1709002"/>
    <lineage>
        <taxon>Bacteria</taxon>
        <taxon>Pseudomonadati</taxon>
        <taxon>Pseudomonadota</taxon>
        <taxon>Alphaproteobacteria</taxon>
        <taxon>Rhodospirillales</taxon>
        <taxon>Rhodospirillaceae</taxon>
        <taxon>Aerophototrophica</taxon>
    </lineage>
</organism>
<keyword evidence="2" id="KW-1185">Reference proteome</keyword>
<dbReference type="InterPro" id="IPR002692">
    <property type="entry name" value="S45"/>
</dbReference>
<dbReference type="GO" id="GO:0017000">
    <property type="term" value="P:antibiotic biosynthetic process"/>
    <property type="evidence" value="ECO:0007669"/>
    <property type="project" value="InterPro"/>
</dbReference>
<sequence>MQVVEFAPTGPKARTALTYGNSSRPGSPDITDQLRLYERRELRKVAFTPEEVAAAGVRTVQLPALADGS</sequence>
<dbReference type="GO" id="GO:0016787">
    <property type="term" value="F:hydrolase activity"/>
    <property type="evidence" value="ECO:0007669"/>
    <property type="project" value="InterPro"/>
</dbReference>
<evidence type="ECO:0000313" key="1">
    <source>
        <dbReference type="EMBL" id="QJE71756.1"/>
    </source>
</evidence>
<dbReference type="AlphaFoldDB" id="A0A858R3T0"/>
<dbReference type="KEGG" id="acru:HHL28_00280"/>
<dbReference type="Gene3D" id="3.60.20.10">
    <property type="entry name" value="Glutamine Phosphoribosylpyrophosphate, subunit 1, domain 1"/>
    <property type="match status" value="1"/>
</dbReference>
<accession>A0A858R3T0</accession>
<dbReference type="SUPFAM" id="SSF56235">
    <property type="entry name" value="N-terminal nucleophile aminohydrolases (Ntn hydrolases)"/>
    <property type="match status" value="1"/>
</dbReference>
<dbReference type="Pfam" id="PF01804">
    <property type="entry name" value="Penicil_amidase"/>
    <property type="match status" value="1"/>
</dbReference>
<dbReference type="Proteomes" id="UP000501891">
    <property type="component" value="Chromosome"/>
</dbReference>
<protein>
    <submittedName>
        <fullName evidence="1">Uncharacterized protein</fullName>
    </submittedName>
</protein>
<evidence type="ECO:0000313" key="2">
    <source>
        <dbReference type="Proteomes" id="UP000501891"/>
    </source>
</evidence>
<reference evidence="1" key="1">
    <citation type="submission" date="2020-04" db="EMBL/GenBank/DDBJ databases">
        <title>A desert anoxygenic phototrophic bacterium fixes CO2 using RubisCO under aerobic conditions.</title>
        <authorList>
            <person name="Tang K."/>
        </authorList>
    </citation>
    <scope>NUCLEOTIDE SEQUENCE [LARGE SCALE GENOMIC DNA]</scope>
    <source>
        <strain evidence="1">MIMtkB3</strain>
    </source>
</reference>